<keyword evidence="3" id="KW-0689">Ribosomal protein</keyword>
<sequence>MYHQRCDFFRRAPRRTCAVILFPLIVESIPSFGKIRCSSVDPLRPERGFPAWVAEDERAEDEDNTGVDPLHDPDDEELLAPEQARELAALVERAQLASGAVREGRIGKVGVADVVLNAGNPLSLGNLACGLWGTSAEVATTLFRLENVFAEAGRPEAVVHASPTTVADIEGIADDSGWHAVAENVALLYRPDPGREWAGRAGEHPVREATERDLPSVAELLADELDLSTGAERRLPRYLGQRLDDPRCFLHVLEDGELERVAGFVLGFAESGVGLIEHIAVRPGRRNRGRGRELLRVGVESAAARGSVLVATHAEDGGSVQRFAESCGFGVAYEVVSYTRGLEERFEE</sequence>
<feature type="domain" description="N-acetyltransferase" evidence="2">
    <location>
        <begin position="204"/>
        <end position="348"/>
    </location>
</feature>
<dbReference type="InterPro" id="IPR000182">
    <property type="entry name" value="GNAT_dom"/>
</dbReference>
<organism evidence="3 4">
    <name type="scientific">Actinopolyspora xinjiangensis</name>
    <dbReference type="NCBI Taxonomy" id="405564"/>
    <lineage>
        <taxon>Bacteria</taxon>
        <taxon>Bacillati</taxon>
        <taxon>Actinomycetota</taxon>
        <taxon>Actinomycetes</taxon>
        <taxon>Actinopolysporales</taxon>
        <taxon>Actinopolysporaceae</taxon>
        <taxon>Actinopolyspora</taxon>
    </lineage>
</organism>
<dbReference type="Gene3D" id="3.40.630.30">
    <property type="match status" value="1"/>
</dbReference>
<accession>A0A1H0W0V8</accession>
<feature type="region of interest" description="Disordered" evidence="1">
    <location>
        <begin position="52"/>
        <end position="75"/>
    </location>
</feature>
<dbReference type="InterPro" id="IPR016181">
    <property type="entry name" value="Acyl_CoA_acyltransferase"/>
</dbReference>
<name>A0A1H0W0V8_9ACTN</name>
<evidence type="ECO:0000313" key="3">
    <source>
        <dbReference type="EMBL" id="SDP84188.1"/>
    </source>
</evidence>
<dbReference type="GO" id="GO:0005840">
    <property type="term" value="C:ribosome"/>
    <property type="evidence" value="ECO:0007669"/>
    <property type="project" value="UniProtKB-KW"/>
</dbReference>
<evidence type="ECO:0000313" key="4">
    <source>
        <dbReference type="Proteomes" id="UP000199497"/>
    </source>
</evidence>
<gene>
    <name evidence="3" type="ORF">SAMN04487905_11088</name>
</gene>
<dbReference type="PROSITE" id="PS51186">
    <property type="entry name" value="GNAT"/>
    <property type="match status" value="1"/>
</dbReference>
<dbReference type="GO" id="GO:0016747">
    <property type="term" value="F:acyltransferase activity, transferring groups other than amino-acyl groups"/>
    <property type="evidence" value="ECO:0007669"/>
    <property type="project" value="InterPro"/>
</dbReference>
<dbReference type="Proteomes" id="UP000199497">
    <property type="component" value="Unassembled WGS sequence"/>
</dbReference>
<evidence type="ECO:0000259" key="2">
    <source>
        <dbReference type="PROSITE" id="PS51186"/>
    </source>
</evidence>
<dbReference type="AlphaFoldDB" id="A0A1H0W0V8"/>
<reference evidence="4" key="1">
    <citation type="submission" date="2016-10" db="EMBL/GenBank/DDBJ databases">
        <authorList>
            <person name="Varghese N."/>
            <person name="Submissions S."/>
        </authorList>
    </citation>
    <scope>NUCLEOTIDE SEQUENCE [LARGE SCALE GENOMIC DNA]</scope>
    <source>
        <strain evidence="4">DSM 46732</strain>
    </source>
</reference>
<dbReference type="STRING" id="405564.SAMN04487905_11088"/>
<protein>
    <submittedName>
        <fullName evidence="3">Ribosomal protein S18 acetylase RimI</fullName>
    </submittedName>
</protein>
<keyword evidence="4" id="KW-1185">Reference proteome</keyword>
<proteinExistence type="predicted"/>
<evidence type="ECO:0000256" key="1">
    <source>
        <dbReference type="SAM" id="MobiDB-lite"/>
    </source>
</evidence>
<dbReference type="SUPFAM" id="SSF55729">
    <property type="entry name" value="Acyl-CoA N-acyltransferases (Nat)"/>
    <property type="match status" value="1"/>
</dbReference>
<dbReference type="EMBL" id="FNJR01000010">
    <property type="protein sequence ID" value="SDP84188.1"/>
    <property type="molecule type" value="Genomic_DNA"/>
</dbReference>
<keyword evidence="3" id="KW-0687">Ribonucleoprotein</keyword>
<dbReference type="Pfam" id="PF00583">
    <property type="entry name" value="Acetyltransf_1"/>
    <property type="match status" value="1"/>
</dbReference>